<dbReference type="CDD" id="cd14014">
    <property type="entry name" value="STKc_PknB_like"/>
    <property type="match status" value="1"/>
</dbReference>
<keyword evidence="4 5" id="KW-0067">ATP-binding</keyword>
<dbReference type="Gene3D" id="3.30.200.20">
    <property type="entry name" value="Phosphorylase Kinase, domain 1"/>
    <property type="match status" value="1"/>
</dbReference>
<evidence type="ECO:0000256" key="2">
    <source>
        <dbReference type="ARBA" id="ARBA00022741"/>
    </source>
</evidence>
<evidence type="ECO:0000259" key="6">
    <source>
        <dbReference type="PROSITE" id="PS50011"/>
    </source>
</evidence>
<dbReference type="PANTHER" id="PTHR45641">
    <property type="entry name" value="TETRATRICOPEPTIDE REPEAT PROTEIN (AFU_ORTHOLOGUE AFUA_6G03870)"/>
    <property type="match status" value="1"/>
</dbReference>
<organism evidence="7 8">
    <name type="scientific">Archangium minus</name>
    <dbReference type="NCBI Taxonomy" id="83450"/>
    <lineage>
        <taxon>Bacteria</taxon>
        <taxon>Pseudomonadati</taxon>
        <taxon>Myxococcota</taxon>
        <taxon>Myxococcia</taxon>
        <taxon>Myxococcales</taxon>
        <taxon>Cystobacterineae</taxon>
        <taxon>Archangiaceae</taxon>
        <taxon>Archangium</taxon>
    </lineage>
</organism>
<dbReference type="PROSITE" id="PS00108">
    <property type="entry name" value="PROTEIN_KINASE_ST"/>
    <property type="match status" value="1"/>
</dbReference>
<dbReference type="Gene3D" id="1.25.40.10">
    <property type="entry name" value="Tetratricopeptide repeat domain"/>
    <property type="match status" value="3"/>
</dbReference>
<dbReference type="InterPro" id="IPR008271">
    <property type="entry name" value="Ser/Thr_kinase_AS"/>
</dbReference>
<dbReference type="SMART" id="SM00028">
    <property type="entry name" value="TPR"/>
    <property type="match status" value="10"/>
</dbReference>
<keyword evidence="1" id="KW-0677">Repeat</keyword>
<dbReference type="Pfam" id="PF13424">
    <property type="entry name" value="TPR_12"/>
    <property type="match status" value="3"/>
</dbReference>
<reference evidence="7 8" key="1">
    <citation type="submission" date="2019-08" db="EMBL/GenBank/DDBJ databases">
        <title>Archangium and Cystobacter genomes.</title>
        <authorList>
            <person name="Chen I.-C.K."/>
            <person name="Wielgoss S."/>
        </authorList>
    </citation>
    <scope>NUCLEOTIDE SEQUENCE [LARGE SCALE GENOMIC DNA]</scope>
    <source>
        <strain evidence="7 8">Cbm 6</strain>
    </source>
</reference>
<proteinExistence type="predicted"/>
<dbReference type="InterPro" id="IPR019734">
    <property type="entry name" value="TPR_rpt"/>
</dbReference>
<dbReference type="Pfam" id="PF13374">
    <property type="entry name" value="TPR_10"/>
    <property type="match status" value="2"/>
</dbReference>
<keyword evidence="2 5" id="KW-0547">Nucleotide-binding</keyword>
<evidence type="ECO:0000256" key="3">
    <source>
        <dbReference type="ARBA" id="ARBA00022803"/>
    </source>
</evidence>
<keyword evidence="7" id="KW-0723">Serine/threonine-protein kinase</keyword>
<gene>
    <name evidence="7" type="ORF">F0U60_54540</name>
</gene>
<feature type="binding site" evidence="5">
    <location>
        <position position="105"/>
    </location>
    <ligand>
        <name>ATP</name>
        <dbReference type="ChEBI" id="CHEBI:30616"/>
    </ligand>
</feature>
<evidence type="ECO:0000313" key="7">
    <source>
        <dbReference type="EMBL" id="WNG52133.1"/>
    </source>
</evidence>
<dbReference type="Gene3D" id="1.10.510.10">
    <property type="entry name" value="Transferase(Phosphotransferase) domain 1"/>
    <property type="match status" value="1"/>
</dbReference>
<dbReference type="SUPFAM" id="SSF56112">
    <property type="entry name" value="Protein kinase-like (PK-like)"/>
    <property type="match status" value="1"/>
</dbReference>
<protein>
    <submittedName>
        <fullName evidence="7">Serine/threonine protein kinase</fullName>
    </submittedName>
</protein>
<evidence type="ECO:0000256" key="4">
    <source>
        <dbReference type="ARBA" id="ARBA00022840"/>
    </source>
</evidence>
<dbReference type="PROSITE" id="PS50011">
    <property type="entry name" value="PROTEIN_KINASE_DOM"/>
    <property type="match status" value="1"/>
</dbReference>
<accession>A0ABY9X9S2</accession>
<dbReference type="PROSITE" id="PS00107">
    <property type="entry name" value="PROTEIN_KINASE_ATP"/>
    <property type="match status" value="1"/>
</dbReference>
<dbReference type="InterPro" id="IPR000719">
    <property type="entry name" value="Prot_kinase_dom"/>
</dbReference>
<keyword evidence="7" id="KW-0418">Kinase</keyword>
<evidence type="ECO:0000256" key="1">
    <source>
        <dbReference type="ARBA" id="ARBA00022737"/>
    </source>
</evidence>
<dbReference type="GO" id="GO:0004674">
    <property type="term" value="F:protein serine/threonine kinase activity"/>
    <property type="evidence" value="ECO:0007669"/>
    <property type="project" value="UniProtKB-KW"/>
</dbReference>
<keyword evidence="8" id="KW-1185">Reference proteome</keyword>
<dbReference type="PANTHER" id="PTHR45641:SF19">
    <property type="entry name" value="NEPHROCYSTIN-3"/>
    <property type="match status" value="1"/>
</dbReference>
<dbReference type="InterPro" id="IPR011009">
    <property type="entry name" value="Kinase-like_dom_sf"/>
</dbReference>
<dbReference type="Pfam" id="PF00069">
    <property type="entry name" value="Pkinase"/>
    <property type="match status" value="1"/>
</dbReference>
<dbReference type="SUPFAM" id="SSF48452">
    <property type="entry name" value="TPR-like"/>
    <property type="match status" value="4"/>
</dbReference>
<dbReference type="Proteomes" id="UP001611383">
    <property type="component" value="Chromosome"/>
</dbReference>
<keyword evidence="3" id="KW-0802">TPR repeat</keyword>
<dbReference type="EMBL" id="CP043494">
    <property type="protein sequence ID" value="WNG52133.1"/>
    <property type="molecule type" value="Genomic_DNA"/>
</dbReference>
<dbReference type="InterPro" id="IPR017441">
    <property type="entry name" value="Protein_kinase_ATP_BS"/>
</dbReference>
<name>A0ABY9X9S2_9BACT</name>
<dbReference type="Pfam" id="PF13432">
    <property type="entry name" value="TPR_16"/>
    <property type="match status" value="1"/>
</dbReference>
<dbReference type="RefSeq" id="WP_395812539.1">
    <property type="nucleotide sequence ID" value="NZ_CP043494.1"/>
</dbReference>
<sequence>MRHPGENTILAFVEGRLPIVEANALDAHIDTCESCRSLVVAAARASLATGSKDHEVVQEPASGLAPLEHGARFGRYTLLDVLGRGGMGIVYAAHDSALERKVALKVLRGELAARIGVDLASARLLREARIAARLSHPNVVTIYDVDKHDGQIFIAMEYVDGQPLSAWLNEGPHPTRAILEHFVQAGRGLAAAHAAGLVHRDFKPANVLVGKDGRVRVTDFGLAGGWTSEESSGAGATGGAHAFEGTRTEGLLGTPYYMAPEQHRGERAGPLADQFSFGVALHEALYRRRPFEEKTLEELALSKERGPVEPSMSGEVPERVRRAVLRALRPRKEERFASMDALLAELAPKESVLSRRVGLGMGLLALLGLGAIGARALGTPSQVCSGGEQKLVGVWDAERKRTMLEAFRATGASFAEDAAQLSAAILDGYTREWVEARRDACEATQVRKEQLEAHQALRMMCLDERLEEVKALGTFFTRADKGVVERAVEAARALPPLSRCADLRALSEKVPPPTEPAIRAKVEALGVKAAEVHTLVNAGRYKEALALLRELRAQASATGYQPLEAQLAVLQGEAEEQLGDGKAAEKSLREAVLAAEAGRDDVTVARAWTKLVFVVGSRLSRFDDALALEAHARAAIVRLGNAELERARLLASRSGVLRFKGDYQASLKDAQEALAIQRRLLPEDHPDLAQTLNDAASTCTSLSLYDEAREYHERALAIREKAFGSRHPKVAISLFNLGLVFQITEKSEEAEARYRRSLEIMEQASLGEHPLVARLLMAIGRLEIRRGEEERAFQVHERALALAEKLHGPEHPDVAMALLPLGPLLANRGRLDEALAVLHRARAITEKALGPDHPDYGQILLDLGLLQARGMQYAAAKESLERARTIYAQAFGPEHFSVGLCLDNLGQVLFQEGRHAEALATHRKALALYEPSFEPDSADKAVILLNIAEALIALRRYAEALTTAERALAAQEKDLGPESPMLASSLSAMGVAAFHLGQLEVARASLERAVTLRENGYSREALARARRYLARVRAKSR</sequence>
<dbReference type="InterPro" id="IPR011990">
    <property type="entry name" value="TPR-like_helical_dom_sf"/>
</dbReference>
<feature type="domain" description="Protein kinase" evidence="6">
    <location>
        <begin position="76"/>
        <end position="353"/>
    </location>
</feature>
<keyword evidence="7" id="KW-0808">Transferase</keyword>
<evidence type="ECO:0000256" key="5">
    <source>
        <dbReference type="PROSITE-ProRule" id="PRU10141"/>
    </source>
</evidence>
<evidence type="ECO:0000313" key="8">
    <source>
        <dbReference type="Proteomes" id="UP001611383"/>
    </source>
</evidence>